<proteinExistence type="predicted"/>
<dbReference type="NCBIfam" id="NF040519">
    <property type="entry name" value="Sbal_3080_fam"/>
    <property type="match status" value="1"/>
</dbReference>
<dbReference type="Proteomes" id="UP000260351">
    <property type="component" value="Unassembled WGS sequence"/>
</dbReference>
<feature type="signal peptide" evidence="1">
    <location>
        <begin position="1"/>
        <end position="20"/>
    </location>
</feature>
<gene>
    <name evidence="2" type="ORF">DZC52_11015</name>
</gene>
<protein>
    <recommendedName>
        <fullName evidence="4">DUF4136 domain-containing protein</fullName>
    </recommendedName>
</protein>
<evidence type="ECO:0000313" key="3">
    <source>
        <dbReference type="Proteomes" id="UP000260351"/>
    </source>
</evidence>
<keyword evidence="1" id="KW-0732">Signal</keyword>
<dbReference type="PROSITE" id="PS51257">
    <property type="entry name" value="PROKAR_LIPOPROTEIN"/>
    <property type="match status" value="1"/>
</dbReference>
<name>A0A3E1K7J4_9GAMM</name>
<reference evidence="2 3" key="1">
    <citation type="submission" date="2018-08" db="EMBL/GenBank/DDBJ databases">
        <title>Wenzhouxiangella salilacus sp. nov., a novel bacterium isolated from a saline lake in Xinjiang Province, China.</title>
        <authorList>
            <person name="Han S."/>
        </authorList>
    </citation>
    <scope>NUCLEOTIDE SEQUENCE [LARGE SCALE GENOMIC DNA]</scope>
    <source>
        <strain evidence="2 3">XDB06</strain>
    </source>
</reference>
<dbReference type="RefSeq" id="WP_116651187.1">
    <property type="nucleotide sequence ID" value="NZ_QUZK01000041.1"/>
</dbReference>
<dbReference type="AlphaFoldDB" id="A0A3E1K7J4"/>
<sequence>MKKTAIIVVAVTFLAGCAISENVVPVDSDKTIEKVYVRYSDDVHMEGLNDELVSQFRSLGFDAELYRGDTPDAAQHTFIFTANWAWDLAMYLTYFHGTLYEEGRMLGEAEYDARSGGSNFGKFGPTASKIKPLLTEMMQKVQRR</sequence>
<evidence type="ECO:0000256" key="1">
    <source>
        <dbReference type="SAM" id="SignalP"/>
    </source>
</evidence>
<evidence type="ECO:0008006" key="4">
    <source>
        <dbReference type="Google" id="ProtNLM"/>
    </source>
</evidence>
<dbReference type="EMBL" id="QUZK01000041">
    <property type="protein sequence ID" value="RFF29953.1"/>
    <property type="molecule type" value="Genomic_DNA"/>
</dbReference>
<evidence type="ECO:0000313" key="2">
    <source>
        <dbReference type="EMBL" id="RFF29953.1"/>
    </source>
</evidence>
<feature type="chain" id="PRO_5017643546" description="DUF4136 domain-containing protein" evidence="1">
    <location>
        <begin position="21"/>
        <end position="144"/>
    </location>
</feature>
<accession>A0A3E1K7J4</accession>
<organism evidence="2 3">
    <name type="scientific">Wenzhouxiangella sediminis</name>
    <dbReference type="NCBI Taxonomy" id="1792836"/>
    <lineage>
        <taxon>Bacteria</taxon>
        <taxon>Pseudomonadati</taxon>
        <taxon>Pseudomonadota</taxon>
        <taxon>Gammaproteobacteria</taxon>
        <taxon>Chromatiales</taxon>
        <taxon>Wenzhouxiangellaceae</taxon>
        <taxon>Wenzhouxiangella</taxon>
    </lineage>
</organism>
<dbReference type="OrthoDB" id="1436842at2"/>
<keyword evidence="3" id="KW-1185">Reference proteome</keyword>
<comment type="caution">
    <text evidence="2">The sequence shown here is derived from an EMBL/GenBank/DDBJ whole genome shotgun (WGS) entry which is preliminary data.</text>
</comment>